<feature type="region of interest" description="Disordered" evidence="1">
    <location>
        <begin position="38"/>
        <end position="59"/>
    </location>
</feature>
<evidence type="ECO:0000313" key="3">
    <source>
        <dbReference type="Proteomes" id="UP000789405"/>
    </source>
</evidence>
<name>A0A9N9KBG5_9GLOM</name>
<gene>
    <name evidence="2" type="ORF">DERYTH_LOCUS27152</name>
</gene>
<dbReference type="EMBL" id="CAJVPY010060933">
    <property type="protein sequence ID" value="CAG8821587.1"/>
    <property type="molecule type" value="Genomic_DNA"/>
</dbReference>
<protein>
    <submittedName>
        <fullName evidence="2">26224_t:CDS:1</fullName>
    </submittedName>
</protein>
<sequence>MNLVQEKITKILEDGGMNDKHKKRELIEILKKACPKTENSKNLQKENLKNLQKENLKTG</sequence>
<evidence type="ECO:0000313" key="2">
    <source>
        <dbReference type="EMBL" id="CAG8821587.1"/>
    </source>
</evidence>
<feature type="compositionally biased region" description="Basic and acidic residues" evidence="1">
    <location>
        <begin position="43"/>
        <end position="59"/>
    </location>
</feature>
<dbReference type="Proteomes" id="UP000789405">
    <property type="component" value="Unassembled WGS sequence"/>
</dbReference>
<proteinExistence type="predicted"/>
<accession>A0A9N9KBG5</accession>
<dbReference type="AlphaFoldDB" id="A0A9N9KBG5"/>
<organism evidence="2 3">
    <name type="scientific">Dentiscutata erythropus</name>
    <dbReference type="NCBI Taxonomy" id="1348616"/>
    <lineage>
        <taxon>Eukaryota</taxon>
        <taxon>Fungi</taxon>
        <taxon>Fungi incertae sedis</taxon>
        <taxon>Mucoromycota</taxon>
        <taxon>Glomeromycotina</taxon>
        <taxon>Glomeromycetes</taxon>
        <taxon>Diversisporales</taxon>
        <taxon>Gigasporaceae</taxon>
        <taxon>Dentiscutata</taxon>
    </lineage>
</organism>
<reference evidence="2" key="1">
    <citation type="submission" date="2021-06" db="EMBL/GenBank/DDBJ databases">
        <authorList>
            <person name="Kallberg Y."/>
            <person name="Tangrot J."/>
            <person name="Rosling A."/>
        </authorList>
    </citation>
    <scope>NUCLEOTIDE SEQUENCE</scope>
    <source>
        <strain evidence="2">MA453B</strain>
    </source>
</reference>
<comment type="caution">
    <text evidence="2">The sequence shown here is derived from an EMBL/GenBank/DDBJ whole genome shotgun (WGS) entry which is preliminary data.</text>
</comment>
<evidence type="ECO:0000256" key="1">
    <source>
        <dbReference type="SAM" id="MobiDB-lite"/>
    </source>
</evidence>
<keyword evidence="3" id="KW-1185">Reference proteome</keyword>
<feature type="non-terminal residue" evidence="2">
    <location>
        <position position="59"/>
    </location>
</feature>